<sequence>MSGEERPSWSLQAGVDPREWPEAAREATKPLRQGSLVERPPLVYAADAAHPIHATTRAWAGSSRASSGVVSVQAEKLRPAYGLVVTQTCDLVEEGTPKRPWVHIAPVYALDGDKGTVKQIKRGRGFTYLCHVTGLEAPDAGIWVADLRLLVPVEKGWLVGRPAQAGFADEDGYDRLRVQLAATVARKAFATVINHHVLGPTVDLLRELAGEYEGNDPIVDVGLLLGRSRLDPQYAQVVFMLDSELSPDLRTRILDWWETTAEVARAAGLETLVPRFVSLDELSAREYRALDLLDAQSFSPDD</sequence>
<dbReference type="EMBL" id="RBIL01000001">
    <property type="protein sequence ID" value="RKQ92985.1"/>
    <property type="molecule type" value="Genomic_DNA"/>
</dbReference>
<dbReference type="Proteomes" id="UP000278962">
    <property type="component" value="Unassembled WGS sequence"/>
</dbReference>
<keyword evidence="3" id="KW-1185">Reference proteome</keyword>
<dbReference type="RefSeq" id="WP_147447794.1">
    <property type="nucleotide sequence ID" value="NZ_RBIL01000001.1"/>
</dbReference>
<evidence type="ECO:0000313" key="2">
    <source>
        <dbReference type="EMBL" id="RKQ92985.1"/>
    </source>
</evidence>
<protein>
    <submittedName>
        <fullName evidence="2">Uncharacterized protein</fullName>
    </submittedName>
</protein>
<gene>
    <name evidence="2" type="ORF">C8N24_2842</name>
</gene>
<proteinExistence type="predicted"/>
<organism evidence="2 3">
    <name type="scientific">Solirubrobacter pauli</name>
    <dbReference type="NCBI Taxonomy" id="166793"/>
    <lineage>
        <taxon>Bacteria</taxon>
        <taxon>Bacillati</taxon>
        <taxon>Actinomycetota</taxon>
        <taxon>Thermoleophilia</taxon>
        <taxon>Solirubrobacterales</taxon>
        <taxon>Solirubrobacteraceae</taxon>
        <taxon>Solirubrobacter</taxon>
    </lineage>
</organism>
<evidence type="ECO:0000256" key="1">
    <source>
        <dbReference type="SAM" id="MobiDB-lite"/>
    </source>
</evidence>
<evidence type="ECO:0000313" key="3">
    <source>
        <dbReference type="Proteomes" id="UP000278962"/>
    </source>
</evidence>
<comment type="caution">
    <text evidence="2">The sequence shown here is derived from an EMBL/GenBank/DDBJ whole genome shotgun (WGS) entry which is preliminary data.</text>
</comment>
<name>A0A660LFM2_9ACTN</name>
<accession>A0A660LFM2</accession>
<feature type="region of interest" description="Disordered" evidence="1">
    <location>
        <begin position="1"/>
        <end position="32"/>
    </location>
</feature>
<dbReference type="AlphaFoldDB" id="A0A660LFM2"/>
<feature type="compositionally biased region" description="Basic and acidic residues" evidence="1">
    <location>
        <begin position="16"/>
        <end position="29"/>
    </location>
</feature>
<dbReference type="OrthoDB" id="4737576at2"/>
<reference evidence="2 3" key="1">
    <citation type="submission" date="2018-10" db="EMBL/GenBank/DDBJ databases">
        <title>Genomic Encyclopedia of Archaeal and Bacterial Type Strains, Phase II (KMG-II): from individual species to whole genera.</title>
        <authorList>
            <person name="Goeker M."/>
        </authorList>
    </citation>
    <scope>NUCLEOTIDE SEQUENCE [LARGE SCALE GENOMIC DNA]</scope>
    <source>
        <strain evidence="2 3">DSM 14954</strain>
    </source>
</reference>